<dbReference type="InterPro" id="IPR023509">
    <property type="entry name" value="DTD-like_sf"/>
</dbReference>
<keyword evidence="2" id="KW-0378">Hydrolase</keyword>
<comment type="similarity">
    <text evidence="1">Belongs to the DTD family.</text>
</comment>
<dbReference type="EMBL" id="UOFM01000426">
    <property type="protein sequence ID" value="VAW81789.1"/>
    <property type="molecule type" value="Genomic_DNA"/>
</dbReference>
<dbReference type="FunFam" id="3.50.80.10:FF:000001">
    <property type="entry name" value="D-aminoacyl-tRNA deacylase"/>
    <property type="match status" value="1"/>
</dbReference>
<evidence type="ECO:0000313" key="2">
    <source>
        <dbReference type="EMBL" id="VAW81789.1"/>
    </source>
</evidence>
<organism evidence="2">
    <name type="scientific">hydrothermal vent metagenome</name>
    <dbReference type="NCBI Taxonomy" id="652676"/>
    <lineage>
        <taxon>unclassified sequences</taxon>
        <taxon>metagenomes</taxon>
        <taxon>ecological metagenomes</taxon>
    </lineage>
</organism>
<dbReference type="PANTHER" id="PTHR10472">
    <property type="entry name" value="D-TYROSYL-TRNA TYR DEACYLASE"/>
    <property type="match status" value="1"/>
</dbReference>
<dbReference type="GO" id="GO:0051500">
    <property type="term" value="F:D-tyrosyl-tRNA(Tyr) deacylase activity"/>
    <property type="evidence" value="ECO:0007669"/>
    <property type="project" value="TreeGrafter"/>
</dbReference>
<gene>
    <name evidence="2" type="ORF">MNBD_GAMMA14-1884</name>
</gene>
<dbReference type="PANTHER" id="PTHR10472:SF5">
    <property type="entry name" value="D-AMINOACYL-TRNA DEACYLASE 1"/>
    <property type="match status" value="1"/>
</dbReference>
<dbReference type="NCBIfam" id="TIGR00256">
    <property type="entry name" value="D-aminoacyl-tRNA deacylase"/>
    <property type="match status" value="1"/>
</dbReference>
<accession>A0A3B0Z6B1</accession>
<dbReference type="Gene3D" id="3.50.80.10">
    <property type="entry name" value="D-tyrosyl-tRNA(Tyr) deacylase"/>
    <property type="match status" value="1"/>
</dbReference>
<dbReference type="EC" id="3.1.1.96" evidence="2"/>
<evidence type="ECO:0000256" key="1">
    <source>
        <dbReference type="ARBA" id="ARBA00009673"/>
    </source>
</evidence>
<sequence length="148" mass="16039">MIALLQRTTEAWVDVDGERIGRIDTGLLALIGVERDDGAAQADRLLERLLGYRMFSDAEGRMNLALGDTGGGLLLVPQFTLAADTSRGRRPGFSQAASPAQGRKWFEYLVAQAKVVHPLVETGQFGADMQVGLVNDGPVTFWLQVRPG</sequence>
<name>A0A3B0Z6B1_9ZZZZ</name>
<dbReference type="InterPro" id="IPR003732">
    <property type="entry name" value="Daa-tRNA_deacyls_DTD"/>
</dbReference>
<dbReference type="Pfam" id="PF02580">
    <property type="entry name" value="Tyr_Deacylase"/>
    <property type="match status" value="1"/>
</dbReference>
<dbReference type="SUPFAM" id="SSF69500">
    <property type="entry name" value="DTD-like"/>
    <property type="match status" value="1"/>
</dbReference>
<reference evidence="2" key="1">
    <citation type="submission" date="2018-06" db="EMBL/GenBank/DDBJ databases">
        <authorList>
            <person name="Zhirakovskaya E."/>
        </authorList>
    </citation>
    <scope>NUCLEOTIDE SEQUENCE</scope>
</reference>
<dbReference type="GO" id="GO:0005737">
    <property type="term" value="C:cytoplasm"/>
    <property type="evidence" value="ECO:0007669"/>
    <property type="project" value="InterPro"/>
</dbReference>
<protein>
    <submittedName>
        <fullName evidence="2">D-aminoacyl-tRNA deacylase</fullName>
        <ecNumber evidence="2">3.1.1.96</ecNumber>
    </submittedName>
</protein>
<proteinExistence type="inferred from homology"/>
<dbReference type="AlphaFoldDB" id="A0A3B0Z6B1"/>
<dbReference type="HAMAP" id="MF_00518">
    <property type="entry name" value="Deacylase_Dtd"/>
    <property type="match status" value="1"/>
</dbReference>